<feature type="domain" description="Transposase InsH N-terminal" evidence="2">
    <location>
        <begin position="18"/>
        <end position="111"/>
    </location>
</feature>
<dbReference type="InterPro" id="IPR008490">
    <property type="entry name" value="Transposase_InsH_N"/>
</dbReference>
<name>A0A2M7K6A2_9BACT</name>
<dbReference type="EMBL" id="PFIP01000140">
    <property type="protein sequence ID" value="PIX33635.1"/>
    <property type="molecule type" value="Genomic_DNA"/>
</dbReference>
<sequence length="486" mass="57420">MAYIQGEDRNQNILFPESIEEYIDKDNPVRIINEYINQLDLEALHFNRATDPRRGRPPYHPADMLKLYLYGYLNHIRSSRRLETETGRNLELFWLLKKLRPDFKTIADFRRDNKKALVKVFRDFTRLCNSWQLFGKELIAIDGSKFRACNSKRNNYSQKKLARHLAYINEKITGYLQELDECDEQESLDRKPDAREVRERIAQLKERKEKYQTYQRKLEQTNQNEISTTDPDARLMANHNNHVEVSYNVQTTVDAKHKLIADFKVIDKPNDLGQLAPMALRARKILGNQQFTVLADKGYYQVRDLEYCTRKGMTVYVTKQVYSNKTGDKDFYPDRFIYDRDNDCYLCPAGHKLSYYRTRKKHDKILGDDYRNPKACQGCPVKSRCTRAKIGRTVFRHRSQDFLDHIDEQTRENLATYKLRQMIVEHPFGTIKRAWGASYFLTRRKVSVSAEIALSFLAYNLKRVINILGTEEILRRLRENKKAVPV</sequence>
<accession>A0A2M7K6A2</accession>
<keyword evidence="1" id="KW-0175">Coiled coil</keyword>
<reference evidence="5" key="1">
    <citation type="submission" date="2017-09" db="EMBL/GenBank/DDBJ databases">
        <title>Depth-based differentiation of microbial function through sediment-hosted aquifers and enrichment of novel symbionts in the deep terrestrial subsurface.</title>
        <authorList>
            <person name="Probst A.J."/>
            <person name="Ladd B."/>
            <person name="Jarett J.K."/>
            <person name="Geller-Mcgrath D.E."/>
            <person name="Sieber C.M."/>
            <person name="Emerson J.B."/>
            <person name="Anantharaman K."/>
            <person name="Thomas B.C."/>
            <person name="Malmstrom R."/>
            <person name="Stieglmeier M."/>
            <person name="Klingl A."/>
            <person name="Woyke T."/>
            <person name="Ryan C.M."/>
            <person name="Banfield J.F."/>
        </authorList>
    </citation>
    <scope>NUCLEOTIDE SEQUENCE [LARGE SCALE GENOMIC DNA]</scope>
</reference>
<evidence type="ECO:0000313" key="5">
    <source>
        <dbReference type="Proteomes" id="UP000231493"/>
    </source>
</evidence>
<proteinExistence type="predicted"/>
<dbReference type="PANTHER" id="PTHR33408:SF2">
    <property type="entry name" value="TRANSPOSASE DDE DOMAIN-CONTAINING PROTEIN"/>
    <property type="match status" value="1"/>
</dbReference>
<dbReference type="NCBIfam" id="NF033551">
    <property type="entry name" value="transpos_IS1182"/>
    <property type="match status" value="1"/>
</dbReference>
<evidence type="ECO:0000259" key="3">
    <source>
        <dbReference type="Pfam" id="PF13751"/>
    </source>
</evidence>
<evidence type="ECO:0000259" key="2">
    <source>
        <dbReference type="Pfam" id="PF05598"/>
    </source>
</evidence>
<gene>
    <name evidence="4" type="ORF">COZ58_06940</name>
</gene>
<comment type="caution">
    <text evidence="4">The sequence shown here is derived from an EMBL/GenBank/DDBJ whole genome shotgun (WGS) entry which is preliminary data.</text>
</comment>
<dbReference type="InterPro" id="IPR025668">
    <property type="entry name" value="Tnp_DDE_dom"/>
</dbReference>
<protein>
    <recommendedName>
        <fullName evidence="6">IS5/IS1182 family transposase</fullName>
    </recommendedName>
</protein>
<evidence type="ECO:0000313" key="4">
    <source>
        <dbReference type="EMBL" id="PIX33635.1"/>
    </source>
</evidence>
<organism evidence="4 5">
    <name type="scientific">Candidatus Infernicultor aquiphilus</name>
    <dbReference type="NCBI Taxonomy" id="1805029"/>
    <lineage>
        <taxon>Bacteria</taxon>
        <taxon>Pseudomonadati</taxon>
        <taxon>Atribacterota</taxon>
        <taxon>Candidatus Phoenicimicrobiia</taxon>
        <taxon>Candidatus Pheonicimicrobiales</taxon>
        <taxon>Candidatus Phoenicimicrobiaceae</taxon>
        <taxon>Candidatus Infernicultor</taxon>
    </lineage>
</organism>
<feature type="coiled-coil region" evidence="1">
    <location>
        <begin position="194"/>
        <end position="224"/>
    </location>
</feature>
<dbReference type="PANTHER" id="PTHR33408">
    <property type="entry name" value="TRANSPOSASE"/>
    <property type="match status" value="1"/>
</dbReference>
<evidence type="ECO:0008006" key="6">
    <source>
        <dbReference type="Google" id="ProtNLM"/>
    </source>
</evidence>
<dbReference type="Pfam" id="PF05598">
    <property type="entry name" value="DUF772"/>
    <property type="match status" value="1"/>
</dbReference>
<dbReference type="Proteomes" id="UP000231493">
    <property type="component" value="Unassembled WGS sequence"/>
</dbReference>
<dbReference type="InterPro" id="IPR047629">
    <property type="entry name" value="IS1182_transpos"/>
</dbReference>
<evidence type="ECO:0000256" key="1">
    <source>
        <dbReference type="SAM" id="Coils"/>
    </source>
</evidence>
<dbReference type="AlphaFoldDB" id="A0A2M7K6A2"/>
<feature type="domain" description="Transposase DDE" evidence="3">
    <location>
        <begin position="346"/>
        <end position="464"/>
    </location>
</feature>
<dbReference type="Pfam" id="PF13751">
    <property type="entry name" value="DDE_Tnp_1_6"/>
    <property type="match status" value="1"/>
</dbReference>